<dbReference type="EMBL" id="JAQQPM010000002">
    <property type="protein sequence ID" value="KAK2068055.1"/>
    <property type="molecule type" value="Genomic_DNA"/>
</dbReference>
<dbReference type="Pfam" id="PF00155">
    <property type="entry name" value="Aminotran_1_2"/>
    <property type="match status" value="1"/>
</dbReference>
<dbReference type="GO" id="GO:0016740">
    <property type="term" value="F:transferase activity"/>
    <property type="evidence" value="ECO:0007669"/>
    <property type="project" value="UniProtKB-KW"/>
</dbReference>
<dbReference type="InterPro" id="IPR015424">
    <property type="entry name" value="PyrdxlP-dep_Trfase"/>
</dbReference>
<sequence length="446" mass="46936">MTPPPLTLDETLSSILARRAASNRLRSLSPAPPPGTVDFSSNDYLSLSTCPTVLSTFHARLQQQSPARLGSGGSRLLDGNSPLAEALEAKLAAFYGSQAALLLPSAYAANLALLSCVPQPGDVVLYDELVHASVHDGMRLGRAQTRVAVAHASILGGAEQQQPPQQQNSLSAVLDRLTCPPSHDAEAGDLALRLRAGTCTVFLVLEGVYSMSGAAPSAAALAGVVSALDARLPRRNAHLLVDEAHSVGLLGSRGRGLASALPPALRRRVYARVLGFGKALGCAGGAVLCSRVAREYLVNYARPFIYSTATGDPALVALGTAHDFVAGGGAEGRRRRVFDLARRMHAVLGDLCRRAQREDRGNGAALRVGTDTPQSPIIPVLTPRARSLARYCQERGYLVRAIVAPTVPAGQERIRICVHAGNTEEQVDGLGKVIAGWIGEQKDAKL</sequence>
<dbReference type="Gene3D" id="3.40.640.10">
    <property type="entry name" value="Type I PLP-dependent aspartate aminotransferase-like (Major domain)"/>
    <property type="match status" value="1"/>
</dbReference>
<reference evidence="6" key="1">
    <citation type="journal article" date="2023" name="Mol. Plant Microbe Interact.">
        <title>Elucidating the Obligate Nature and Biological Capacity of an Invasive Fungal Corn Pathogen.</title>
        <authorList>
            <person name="MacCready J.S."/>
            <person name="Roggenkamp E.M."/>
            <person name="Gdanetz K."/>
            <person name="Chilvers M.I."/>
        </authorList>
    </citation>
    <scope>NUCLEOTIDE SEQUENCE</scope>
    <source>
        <strain evidence="6">PM02</strain>
    </source>
</reference>
<proteinExistence type="inferred from homology"/>
<accession>A0AAD9MAL7</accession>
<dbReference type="Gene3D" id="3.90.1150.10">
    <property type="entry name" value="Aspartate Aminotransferase, domain 1"/>
    <property type="match status" value="1"/>
</dbReference>
<evidence type="ECO:0000256" key="1">
    <source>
        <dbReference type="ARBA" id="ARBA00001933"/>
    </source>
</evidence>
<dbReference type="GO" id="GO:0009102">
    <property type="term" value="P:biotin biosynthetic process"/>
    <property type="evidence" value="ECO:0007669"/>
    <property type="project" value="TreeGrafter"/>
</dbReference>
<evidence type="ECO:0000313" key="7">
    <source>
        <dbReference type="Proteomes" id="UP001217918"/>
    </source>
</evidence>
<gene>
    <name evidence="6" type="ORF">P8C59_002727</name>
</gene>
<comment type="caution">
    <text evidence="6">The sequence shown here is derived from an EMBL/GenBank/DDBJ whole genome shotgun (WGS) entry which is preliminary data.</text>
</comment>
<dbReference type="InterPro" id="IPR004839">
    <property type="entry name" value="Aminotransferase_I/II_large"/>
</dbReference>
<evidence type="ECO:0000256" key="2">
    <source>
        <dbReference type="ARBA" id="ARBA00010008"/>
    </source>
</evidence>
<feature type="domain" description="Aminotransferase class I/classII large" evidence="5">
    <location>
        <begin position="37"/>
        <end position="430"/>
    </location>
</feature>
<organism evidence="6 7">
    <name type="scientific">Phyllachora maydis</name>
    <dbReference type="NCBI Taxonomy" id="1825666"/>
    <lineage>
        <taxon>Eukaryota</taxon>
        <taxon>Fungi</taxon>
        <taxon>Dikarya</taxon>
        <taxon>Ascomycota</taxon>
        <taxon>Pezizomycotina</taxon>
        <taxon>Sordariomycetes</taxon>
        <taxon>Sordariomycetidae</taxon>
        <taxon>Phyllachorales</taxon>
        <taxon>Phyllachoraceae</taxon>
        <taxon>Phyllachora</taxon>
    </lineage>
</organism>
<evidence type="ECO:0000259" key="5">
    <source>
        <dbReference type="Pfam" id="PF00155"/>
    </source>
</evidence>
<dbReference type="PANTHER" id="PTHR13693:SF77">
    <property type="entry name" value="8-AMINO-7-OXONONANOATE SYNTHASE"/>
    <property type="match status" value="1"/>
</dbReference>
<dbReference type="InterPro" id="IPR015421">
    <property type="entry name" value="PyrdxlP-dep_Trfase_major"/>
</dbReference>
<keyword evidence="7" id="KW-1185">Reference proteome</keyword>
<keyword evidence="3" id="KW-0808">Transferase</keyword>
<name>A0AAD9MAL7_9PEZI</name>
<evidence type="ECO:0000256" key="3">
    <source>
        <dbReference type="ARBA" id="ARBA00022679"/>
    </source>
</evidence>
<evidence type="ECO:0000313" key="6">
    <source>
        <dbReference type="EMBL" id="KAK2068055.1"/>
    </source>
</evidence>
<dbReference type="InterPro" id="IPR050087">
    <property type="entry name" value="AON_synthase_class-II"/>
</dbReference>
<evidence type="ECO:0000256" key="4">
    <source>
        <dbReference type="ARBA" id="ARBA00022898"/>
    </source>
</evidence>
<comment type="cofactor">
    <cofactor evidence="1">
        <name>pyridoxal 5'-phosphate</name>
        <dbReference type="ChEBI" id="CHEBI:597326"/>
    </cofactor>
</comment>
<comment type="similarity">
    <text evidence="2">Belongs to the class-II pyridoxal-phosphate-dependent aminotransferase family. BioF subfamily.</text>
</comment>
<dbReference type="GO" id="GO:0030170">
    <property type="term" value="F:pyridoxal phosphate binding"/>
    <property type="evidence" value="ECO:0007669"/>
    <property type="project" value="InterPro"/>
</dbReference>
<dbReference type="InterPro" id="IPR015422">
    <property type="entry name" value="PyrdxlP-dep_Trfase_small"/>
</dbReference>
<dbReference type="Proteomes" id="UP001217918">
    <property type="component" value="Unassembled WGS sequence"/>
</dbReference>
<dbReference type="SUPFAM" id="SSF53383">
    <property type="entry name" value="PLP-dependent transferases"/>
    <property type="match status" value="1"/>
</dbReference>
<keyword evidence="4" id="KW-0663">Pyridoxal phosphate</keyword>
<dbReference type="AlphaFoldDB" id="A0AAD9MAL7"/>
<protein>
    <recommendedName>
        <fullName evidence="5">Aminotransferase class I/classII large domain-containing protein</fullName>
    </recommendedName>
</protein>
<dbReference type="PANTHER" id="PTHR13693">
    <property type="entry name" value="CLASS II AMINOTRANSFERASE/8-AMINO-7-OXONONANOATE SYNTHASE"/>
    <property type="match status" value="1"/>
</dbReference>